<keyword evidence="1" id="KW-0677">Repeat</keyword>
<dbReference type="InterPro" id="IPR003961">
    <property type="entry name" value="FN3_dom"/>
</dbReference>
<organism evidence="4 5">
    <name type="scientific">Xenotaenia resolanae</name>
    <dbReference type="NCBI Taxonomy" id="208358"/>
    <lineage>
        <taxon>Eukaryota</taxon>
        <taxon>Metazoa</taxon>
        <taxon>Chordata</taxon>
        <taxon>Craniata</taxon>
        <taxon>Vertebrata</taxon>
        <taxon>Euteleostomi</taxon>
        <taxon>Actinopterygii</taxon>
        <taxon>Neopterygii</taxon>
        <taxon>Teleostei</taxon>
        <taxon>Neoteleostei</taxon>
        <taxon>Acanthomorphata</taxon>
        <taxon>Ovalentaria</taxon>
        <taxon>Atherinomorphae</taxon>
        <taxon>Cyprinodontiformes</taxon>
        <taxon>Goodeidae</taxon>
        <taxon>Xenotaenia</taxon>
    </lineage>
</organism>
<comment type="caution">
    <text evidence="4">The sequence shown here is derived from an EMBL/GenBank/DDBJ whole genome shotgun (WGS) entry which is preliminary data.</text>
</comment>
<gene>
    <name evidence="4" type="ORF">XENORESO_014179</name>
</gene>
<dbReference type="InterPro" id="IPR036116">
    <property type="entry name" value="FN3_sf"/>
</dbReference>
<dbReference type="PANTHER" id="PTHR13817">
    <property type="entry name" value="TITIN"/>
    <property type="match status" value="1"/>
</dbReference>
<dbReference type="Proteomes" id="UP001444071">
    <property type="component" value="Unassembled WGS sequence"/>
</dbReference>
<dbReference type="Gene3D" id="2.60.40.10">
    <property type="entry name" value="Immunoglobulins"/>
    <property type="match status" value="2"/>
</dbReference>
<dbReference type="PROSITE" id="PS50853">
    <property type="entry name" value="FN3"/>
    <property type="match status" value="1"/>
</dbReference>
<dbReference type="EMBL" id="JAHRIM010002593">
    <property type="protein sequence ID" value="MEQ2259184.1"/>
    <property type="molecule type" value="Genomic_DNA"/>
</dbReference>
<dbReference type="InterPro" id="IPR013783">
    <property type="entry name" value="Ig-like_fold"/>
</dbReference>
<dbReference type="InterPro" id="IPR036179">
    <property type="entry name" value="Ig-like_dom_sf"/>
</dbReference>
<keyword evidence="5" id="KW-1185">Reference proteome</keyword>
<feature type="domain" description="Fibronectin type-III" evidence="3">
    <location>
        <begin position="109"/>
        <end position="159"/>
    </location>
</feature>
<accession>A0ABV0VQ75</accession>
<evidence type="ECO:0000259" key="3">
    <source>
        <dbReference type="PROSITE" id="PS50853"/>
    </source>
</evidence>
<dbReference type="PANTHER" id="PTHR13817:SF166">
    <property type="entry name" value="NEURONAL IGCAM-RELATED"/>
    <property type="match status" value="1"/>
</dbReference>
<keyword evidence="2" id="KW-0393">Immunoglobulin domain</keyword>
<dbReference type="SUPFAM" id="SSF48726">
    <property type="entry name" value="Immunoglobulin"/>
    <property type="match status" value="1"/>
</dbReference>
<evidence type="ECO:0000313" key="4">
    <source>
        <dbReference type="EMBL" id="MEQ2259184.1"/>
    </source>
</evidence>
<dbReference type="InterPro" id="IPR050964">
    <property type="entry name" value="Striated_Muscle_Regulatory"/>
</dbReference>
<name>A0ABV0VQ75_9TELE</name>
<evidence type="ECO:0000256" key="1">
    <source>
        <dbReference type="ARBA" id="ARBA00022737"/>
    </source>
</evidence>
<proteinExistence type="predicted"/>
<protein>
    <recommendedName>
        <fullName evidence="3">Fibronectin type-III domain-containing protein</fullName>
    </recommendedName>
</protein>
<evidence type="ECO:0000256" key="2">
    <source>
        <dbReference type="ARBA" id="ARBA00023319"/>
    </source>
</evidence>
<dbReference type="SUPFAM" id="SSF49265">
    <property type="entry name" value="Fibronectin type III"/>
    <property type="match status" value="1"/>
</dbReference>
<dbReference type="CDD" id="cd00063">
    <property type="entry name" value="FN3"/>
    <property type="match status" value="1"/>
</dbReference>
<evidence type="ECO:0000313" key="5">
    <source>
        <dbReference type="Proteomes" id="UP001444071"/>
    </source>
</evidence>
<sequence>MAFSSRYTWDAKWIFPDSLRKPVVMGKHPEEEDSVPVTSDFSDCVLYAEQNLNSCILSLNLSFQKENIGDLLIINAQLSQAGIFTCTAQTVVDSSSSSAKLVVRGPPGPPGGLLVKNVAETSVELKWSRGYDNHSPIGKYVIIGRSFLSSEWKKMMTGV</sequence>
<reference evidence="4 5" key="1">
    <citation type="submission" date="2021-06" db="EMBL/GenBank/DDBJ databases">
        <authorList>
            <person name="Palmer J.M."/>
        </authorList>
    </citation>
    <scope>NUCLEOTIDE SEQUENCE [LARGE SCALE GENOMIC DNA]</scope>
    <source>
        <strain evidence="4 5">XR_2019</strain>
        <tissue evidence="4">Muscle</tissue>
    </source>
</reference>